<dbReference type="NCBIfam" id="TIGR00710">
    <property type="entry name" value="efflux_Bcr_CflA"/>
    <property type="match status" value="1"/>
</dbReference>
<evidence type="ECO:0000259" key="9">
    <source>
        <dbReference type="PROSITE" id="PS50850"/>
    </source>
</evidence>
<dbReference type="CDD" id="cd17320">
    <property type="entry name" value="MFS_MdfA_MDR_like"/>
    <property type="match status" value="1"/>
</dbReference>
<dbReference type="Pfam" id="PF07690">
    <property type="entry name" value="MFS_1"/>
    <property type="match status" value="1"/>
</dbReference>
<feature type="transmembrane region" description="Helical" evidence="8">
    <location>
        <begin position="185"/>
        <end position="203"/>
    </location>
</feature>
<dbReference type="InterPro" id="IPR004812">
    <property type="entry name" value="Efflux_drug-R_Bcr/CmlA"/>
</dbReference>
<feature type="transmembrane region" description="Helical" evidence="8">
    <location>
        <begin position="277"/>
        <end position="297"/>
    </location>
</feature>
<dbReference type="InterPro" id="IPR036259">
    <property type="entry name" value="MFS_trans_sf"/>
</dbReference>
<feature type="transmembrane region" description="Helical" evidence="8">
    <location>
        <begin position="155"/>
        <end position="179"/>
    </location>
</feature>
<feature type="transmembrane region" description="Helical" evidence="8">
    <location>
        <begin position="69"/>
        <end position="89"/>
    </location>
</feature>
<dbReference type="RefSeq" id="WP_100849950.1">
    <property type="nucleotide sequence ID" value="NZ_BMJF01000006.1"/>
</dbReference>
<keyword evidence="6 8" id="KW-1133">Transmembrane helix</keyword>
<evidence type="ECO:0000256" key="8">
    <source>
        <dbReference type="RuleBase" id="RU365088"/>
    </source>
</evidence>
<evidence type="ECO:0000256" key="1">
    <source>
        <dbReference type="ARBA" id="ARBA00004651"/>
    </source>
</evidence>
<evidence type="ECO:0000313" key="11">
    <source>
        <dbReference type="Proteomes" id="UP000231901"/>
    </source>
</evidence>
<dbReference type="PROSITE" id="PS50850">
    <property type="entry name" value="MFS"/>
    <property type="match status" value="1"/>
</dbReference>
<dbReference type="InterPro" id="IPR020846">
    <property type="entry name" value="MFS_dom"/>
</dbReference>
<feature type="transmembrane region" description="Helical" evidence="8">
    <location>
        <begin position="398"/>
        <end position="415"/>
    </location>
</feature>
<proteinExistence type="inferred from homology"/>
<dbReference type="GO" id="GO:0042910">
    <property type="term" value="F:xenobiotic transmembrane transporter activity"/>
    <property type="evidence" value="ECO:0007669"/>
    <property type="project" value="InterPro"/>
</dbReference>
<feature type="transmembrane region" description="Helical" evidence="8">
    <location>
        <begin position="334"/>
        <end position="357"/>
    </location>
</feature>
<dbReference type="GeneID" id="66565846"/>
<dbReference type="Proteomes" id="UP000231901">
    <property type="component" value="Chromosome"/>
</dbReference>
<dbReference type="GO" id="GO:0005886">
    <property type="term" value="C:plasma membrane"/>
    <property type="evidence" value="ECO:0007669"/>
    <property type="project" value="UniProtKB-SubCell"/>
</dbReference>
<dbReference type="EMBL" id="CP025003">
    <property type="protein sequence ID" value="ATZ95371.1"/>
    <property type="molecule type" value="Genomic_DNA"/>
</dbReference>
<evidence type="ECO:0000256" key="3">
    <source>
        <dbReference type="ARBA" id="ARBA00022448"/>
    </source>
</evidence>
<name>A0A2K8QPF2_9GAMM</name>
<comment type="subcellular location">
    <subcellularLocation>
        <location evidence="8">Cell inner membrane</location>
        <topology evidence="8">Multi-pass membrane protein</topology>
    </subcellularLocation>
    <subcellularLocation>
        <location evidence="1">Cell membrane</location>
        <topology evidence="1">Multi-pass membrane protein</topology>
    </subcellularLocation>
</comment>
<accession>A0A2K8QPF2</accession>
<feature type="transmembrane region" description="Helical" evidence="8">
    <location>
        <begin position="241"/>
        <end position="265"/>
    </location>
</feature>
<keyword evidence="5 8" id="KW-0812">Transmembrane</keyword>
<dbReference type="KEGG" id="dfn:CVE23_16115"/>
<keyword evidence="8" id="KW-0997">Cell inner membrane</keyword>
<keyword evidence="4" id="KW-1003">Cell membrane</keyword>
<dbReference type="SUPFAM" id="SSF103473">
    <property type="entry name" value="MFS general substrate transporter"/>
    <property type="match status" value="1"/>
</dbReference>
<evidence type="ECO:0000256" key="5">
    <source>
        <dbReference type="ARBA" id="ARBA00022692"/>
    </source>
</evidence>
<dbReference type="PANTHER" id="PTHR42718:SF9">
    <property type="entry name" value="MAJOR FACILITATOR SUPERFAMILY MULTIDRUG TRANSPORTER MFSC"/>
    <property type="match status" value="1"/>
</dbReference>
<dbReference type="GO" id="GO:1990961">
    <property type="term" value="P:xenobiotic detoxification by transmembrane export across the plasma membrane"/>
    <property type="evidence" value="ECO:0007669"/>
    <property type="project" value="InterPro"/>
</dbReference>
<organism evidence="10 11">
    <name type="scientific">Dickeya fangzhongdai</name>
    <dbReference type="NCBI Taxonomy" id="1778540"/>
    <lineage>
        <taxon>Bacteria</taxon>
        <taxon>Pseudomonadati</taxon>
        <taxon>Pseudomonadota</taxon>
        <taxon>Gammaproteobacteria</taxon>
        <taxon>Enterobacterales</taxon>
        <taxon>Pectobacteriaceae</taxon>
        <taxon>Dickeya</taxon>
    </lineage>
</organism>
<feature type="domain" description="Major facilitator superfamily (MFS) profile" evidence="9">
    <location>
        <begin position="29"/>
        <end position="422"/>
    </location>
</feature>
<comment type="similarity">
    <text evidence="2 8">Belongs to the major facilitator superfamily. Bcr/CmlA family.</text>
</comment>
<dbReference type="AlphaFoldDB" id="A0A2K8QPF2"/>
<reference evidence="11" key="1">
    <citation type="journal article" date="2018" name="Genome Announc.">
        <title>Complete genome sequence of a Dickeya fangzhongdai type strain causing bleeding canker of pear tree trunks.</title>
        <authorList>
            <person name="Zhao Y."/>
            <person name="Tian Y."/>
            <person name="Li X."/>
            <person name="Hu B."/>
        </authorList>
    </citation>
    <scope>NUCLEOTIDE SEQUENCE [LARGE SCALE GENOMIC DNA]</scope>
    <source>
        <strain evidence="11">DSM 101947</strain>
    </source>
</reference>
<evidence type="ECO:0000256" key="6">
    <source>
        <dbReference type="ARBA" id="ARBA00022989"/>
    </source>
</evidence>
<feature type="transmembrane region" description="Helical" evidence="8">
    <location>
        <begin position="120"/>
        <end position="143"/>
    </location>
</feature>
<evidence type="ECO:0000256" key="2">
    <source>
        <dbReference type="ARBA" id="ARBA00006236"/>
    </source>
</evidence>
<keyword evidence="11" id="KW-1185">Reference proteome</keyword>
<sequence length="438" mass="46507">MGLKKESRGLKKERVGLKKECVGLKKKSMGRVAGLFPLVIAAPLGLDICLPGVPLISHELGSMPGMTQWIISGFVLCLSLSQLFFGPLVDRLGAQCVLLCGSLVYALSAIGVYFTDTIAWFIALRLVQGCGAGAMAVAASASVPLRFQGVVIGKVFSLLNGVISLVPVLAPVIGGLLIVHYGWRSSFYALGAFALLCGVLVLWKPLPAACGRARDGALSPTPSLSVFSGYLTVFRHPEFRLGCFAASFGFATQLIFFSSSPIVLIDTLHIPVDQFGYYFAVNALAITGGSLLTARLLGRVKETVILYGGAVLMLLAMSGFILTIHVLTVSVWPYLLSATLGSLGFAVLIATGAAVALSPFTSLAGQASALMAAIQMSFSSLVAWAVMNSWRDDWSPMIAAYFLLAVALLLQLQAYRMTRVRRHQSEPAALEKPSPNSN</sequence>
<feature type="transmembrane region" description="Helical" evidence="8">
    <location>
        <begin position="35"/>
        <end position="57"/>
    </location>
</feature>
<evidence type="ECO:0000256" key="7">
    <source>
        <dbReference type="ARBA" id="ARBA00023136"/>
    </source>
</evidence>
<dbReference type="InterPro" id="IPR011701">
    <property type="entry name" value="MFS"/>
</dbReference>
<protein>
    <recommendedName>
        <fullName evidence="8">Bcr/CflA family efflux transporter</fullName>
    </recommendedName>
</protein>
<feature type="transmembrane region" description="Helical" evidence="8">
    <location>
        <begin position="96"/>
        <end position="114"/>
    </location>
</feature>
<gene>
    <name evidence="10" type="ORF">CVE23_16115</name>
</gene>
<keyword evidence="7 8" id="KW-0472">Membrane</keyword>
<dbReference type="Gene3D" id="1.20.1720.10">
    <property type="entry name" value="Multidrug resistance protein D"/>
    <property type="match status" value="1"/>
</dbReference>
<keyword evidence="3 8" id="KW-0813">Transport</keyword>
<evidence type="ECO:0000313" key="10">
    <source>
        <dbReference type="EMBL" id="ATZ95371.1"/>
    </source>
</evidence>
<evidence type="ECO:0000256" key="4">
    <source>
        <dbReference type="ARBA" id="ARBA00022475"/>
    </source>
</evidence>
<dbReference type="PANTHER" id="PTHR42718">
    <property type="entry name" value="MAJOR FACILITATOR SUPERFAMILY MULTIDRUG TRANSPORTER MFSC"/>
    <property type="match status" value="1"/>
</dbReference>
<feature type="transmembrane region" description="Helical" evidence="8">
    <location>
        <begin position="369"/>
        <end position="386"/>
    </location>
</feature>
<feature type="transmembrane region" description="Helical" evidence="8">
    <location>
        <begin position="304"/>
        <end position="328"/>
    </location>
</feature>